<evidence type="ECO:0008006" key="4">
    <source>
        <dbReference type="Google" id="ProtNLM"/>
    </source>
</evidence>
<reference evidence="2 3" key="1">
    <citation type="submission" date="2015-02" db="EMBL/GenBank/DDBJ databases">
        <title>Complete Genome Sequencing of Pseudomonas putida S13.1.2.</title>
        <authorList>
            <person name="Chong T.M."/>
            <person name="Chan K.G."/>
            <person name="Dessaux Y."/>
        </authorList>
    </citation>
    <scope>NUCLEOTIDE SEQUENCE [LARGE SCALE GENOMIC DNA]</scope>
    <source>
        <strain evidence="2 3">S13.1.2</strain>
    </source>
</reference>
<dbReference type="EMBL" id="CP010979">
    <property type="protein sequence ID" value="AJQ46428.1"/>
    <property type="molecule type" value="Genomic_DNA"/>
</dbReference>
<protein>
    <recommendedName>
        <fullName evidence="4">DUF2213 domain-containing protein</fullName>
    </recommendedName>
</protein>
<organism evidence="2 3">
    <name type="scientific">Pseudomonas putida S13.1.2</name>
    <dbReference type="NCBI Taxonomy" id="1384061"/>
    <lineage>
        <taxon>Bacteria</taxon>
        <taxon>Pseudomonadati</taxon>
        <taxon>Pseudomonadota</taxon>
        <taxon>Gammaproteobacteria</taxon>
        <taxon>Pseudomonadales</taxon>
        <taxon>Pseudomonadaceae</taxon>
        <taxon>Pseudomonas</taxon>
    </lineage>
</organism>
<evidence type="ECO:0000313" key="3">
    <source>
        <dbReference type="Proteomes" id="UP000033260"/>
    </source>
</evidence>
<name>A0AAU8SE30_PSEPU</name>
<dbReference type="PIRSF" id="PIRSF029215">
    <property type="entry name" value="UCP029215"/>
    <property type="match status" value="1"/>
</dbReference>
<evidence type="ECO:0000313" key="2">
    <source>
        <dbReference type="EMBL" id="AJQ46428.1"/>
    </source>
</evidence>
<dbReference type="InterPro" id="IPR016913">
    <property type="entry name" value="UCP029215"/>
</dbReference>
<accession>A0AAU8SE30</accession>
<evidence type="ECO:0000256" key="1">
    <source>
        <dbReference type="SAM" id="MobiDB-lite"/>
    </source>
</evidence>
<gene>
    <name evidence="2" type="ORF">N805_04000</name>
</gene>
<proteinExistence type="predicted"/>
<dbReference type="Pfam" id="PF09979">
    <property type="entry name" value="DUF2213"/>
    <property type="match status" value="1"/>
</dbReference>
<sequence>MHITDTVSLGDTRLNDSGYLEAFALTARTGIQQYLGAEVGRPDLKVVNVYRDEHEVFSKRSLESFSKIPMTNDHPGQPVTAANWKQVAVGTTGDEVLRDGEYLKIGLKITDGEAVAAVQAGKRELSVGYSCELVWEDGEAPDGTKYQAKQTNIIADHIAIVQRGRAGSRASIGDSWPQHTPTPEEKPMTLKTVTVDGIPVEVTDQGAVVIATLQGRLADAATKLSTTEAAHATAMATKDADLARKDAEIDDLKAKQITDAQIDERVKARGDLIAKAKTIADGDYAGKSDAEIRKAVVIAKLGDAAVAGKPEAYIDARFDILAEDAAKDPVRQHLLSQDGRQALGDNGQAAYEQRTTDAWKTPAQKGA</sequence>
<dbReference type="RefSeq" id="WP_019471815.1">
    <property type="nucleotide sequence ID" value="NZ_CP010979.1"/>
</dbReference>
<dbReference type="AlphaFoldDB" id="A0AAU8SE30"/>
<dbReference type="Proteomes" id="UP000033260">
    <property type="component" value="Chromosome"/>
</dbReference>
<feature type="region of interest" description="Disordered" evidence="1">
    <location>
        <begin position="336"/>
        <end position="367"/>
    </location>
</feature>